<protein>
    <submittedName>
        <fullName evidence="1">Radical SAM protein</fullName>
    </submittedName>
</protein>
<proteinExistence type="predicted"/>
<organism evidence="1 2">
    <name type="scientific">Xanthomonas citri pv. citri</name>
    <dbReference type="NCBI Taxonomy" id="611301"/>
    <lineage>
        <taxon>Bacteria</taxon>
        <taxon>Pseudomonadati</taxon>
        <taxon>Pseudomonadota</taxon>
        <taxon>Gammaproteobacteria</taxon>
        <taxon>Lysobacterales</taxon>
        <taxon>Lysobacteraceae</taxon>
        <taxon>Xanthomonas</taxon>
    </lineage>
</organism>
<dbReference type="InterPro" id="IPR013785">
    <property type="entry name" value="Aldolase_TIM"/>
</dbReference>
<dbReference type="InterPro" id="IPR058240">
    <property type="entry name" value="rSAM_sf"/>
</dbReference>
<feature type="non-terminal residue" evidence="1">
    <location>
        <position position="71"/>
    </location>
</feature>
<accession>A0A8I0H6E5</accession>
<comment type="caution">
    <text evidence="1">The sequence shown here is derived from an EMBL/GenBank/DDBJ whole genome shotgun (WGS) entry which is preliminary data.</text>
</comment>
<dbReference type="SUPFAM" id="SSF102114">
    <property type="entry name" value="Radical SAM enzymes"/>
    <property type="match status" value="1"/>
</dbReference>
<name>A0A8I0H6E5_XANCI</name>
<dbReference type="AlphaFoldDB" id="A0A8I0H6E5"/>
<evidence type="ECO:0000313" key="1">
    <source>
        <dbReference type="EMBL" id="MBD4339108.1"/>
    </source>
</evidence>
<reference evidence="1" key="1">
    <citation type="submission" date="2020-01" db="EMBL/GenBank/DDBJ databases">
        <authorList>
            <person name="Richard D."/>
        </authorList>
    </citation>
    <scope>NUCLEOTIDE SEQUENCE</scope>
    <source>
        <strain evidence="1">JP541</strain>
    </source>
</reference>
<dbReference type="Proteomes" id="UP000653002">
    <property type="component" value="Unassembled WGS sequence"/>
</dbReference>
<dbReference type="Gene3D" id="3.20.20.70">
    <property type="entry name" value="Aldolase class I"/>
    <property type="match status" value="1"/>
</dbReference>
<evidence type="ECO:0000313" key="2">
    <source>
        <dbReference type="Proteomes" id="UP000653002"/>
    </source>
</evidence>
<dbReference type="EMBL" id="JAABFR010002032">
    <property type="protein sequence ID" value="MBD4339108.1"/>
    <property type="molecule type" value="Genomic_DNA"/>
</dbReference>
<sequence>MAYQKTVPTPTDASIILTYRCPMKCKMCNIWFNPTNKSEEIKASDLRTLPKLKFINLTGGEPCVREDLAEI</sequence>
<gene>
    <name evidence="1" type="ORF">GUH15_24250</name>
</gene>